<evidence type="ECO:0000313" key="2">
    <source>
        <dbReference type="EnsemblPlants" id="OMERI01G00090.1"/>
    </source>
</evidence>
<reference evidence="2" key="2">
    <citation type="submission" date="2018-05" db="EMBL/GenBank/DDBJ databases">
        <title>OmerRS3 (Oryza meridionalis Reference Sequence Version 3).</title>
        <authorList>
            <person name="Zhang J."/>
            <person name="Kudrna D."/>
            <person name="Lee S."/>
            <person name="Talag J."/>
            <person name="Welchert J."/>
            <person name="Wing R.A."/>
        </authorList>
    </citation>
    <scope>NUCLEOTIDE SEQUENCE [LARGE SCALE GENOMIC DNA]</scope>
    <source>
        <strain evidence="2">cv. OR44</strain>
    </source>
</reference>
<keyword evidence="3" id="KW-1185">Reference proteome</keyword>
<proteinExistence type="predicted"/>
<feature type="compositionally biased region" description="Basic and acidic residues" evidence="1">
    <location>
        <begin position="1"/>
        <end position="19"/>
    </location>
</feature>
<evidence type="ECO:0000313" key="3">
    <source>
        <dbReference type="Proteomes" id="UP000008021"/>
    </source>
</evidence>
<evidence type="ECO:0000256" key="1">
    <source>
        <dbReference type="SAM" id="MobiDB-lite"/>
    </source>
</evidence>
<dbReference type="Gramene" id="OMERI01G00090.1">
    <property type="protein sequence ID" value="OMERI01G00090.1"/>
    <property type="gene ID" value="OMERI01G00090"/>
</dbReference>
<organism evidence="2">
    <name type="scientific">Oryza meridionalis</name>
    <dbReference type="NCBI Taxonomy" id="40149"/>
    <lineage>
        <taxon>Eukaryota</taxon>
        <taxon>Viridiplantae</taxon>
        <taxon>Streptophyta</taxon>
        <taxon>Embryophyta</taxon>
        <taxon>Tracheophyta</taxon>
        <taxon>Spermatophyta</taxon>
        <taxon>Magnoliopsida</taxon>
        <taxon>Liliopsida</taxon>
        <taxon>Poales</taxon>
        <taxon>Poaceae</taxon>
        <taxon>BOP clade</taxon>
        <taxon>Oryzoideae</taxon>
        <taxon>Oryzeae</taxon>
        <taxon>Oryzinae</taxon>
        <taxon>Oryza</taxon>
    </lineage>
</organism>
<feature type="region of interest" description="Disordered" evidence="1">
    <location>
        <begin position="1"/>
        <end position="40"/>
    </location>
</feature>
<sequence>MRRNPEARRPLVRCDERRKPPYAAPTSPQRPFLPGSGAPSVRCGEVGAAYGGFLLSSQRTRGRRA</sequence>
<dbReference type="HOGENOM" id="CLU_2853530_0_0_1"/>
<accession>A0A0E0BVW0</accession>
<dbReference type="EnsemblPlants" id="OMERI01G00090.1">
    <property type="protein sequence ID" value="OMERI01G00090.1"/>
    <property type="gene ID" value="OMERI01G00090"/>
</dbReference>
<dbReference type="AlphaFoldDB" id="A0A0E0BVW0"/>
<reference evidence="2" key="1">
    <citation type="submission" date="2015-04" db="UniProtKB">
        <authorList>
            <consortium name="EnsemblPlants"/>
        </authorList>
    </citation>
    <scope>IDENTIFICATION</scope>
</reference>
<name>A0A0E0BVW0_9ORYZ</name>
<protein>
    <submittedName>
        <fullName evidence="2">Uncharacterized protein</fullName>
    </submittedName>
</protein>
<dbReference type="Proteomes" id="UP000008021">
    <property type="component" value="Chromosome 1"/>
</dbReference>